<keyword evidence="4 5" id="KW-0472">Membrane</keyword>
<feature type="transmembrane region" description="Helical" evidence="5">
    <location>
        <begin position="170"/>
        <end position="192"/>
    </location>
</feature>
<comment type="caution">
    <text evidence="7">The sequence shown here is derived from an EMBL/GenBank/DDBJ whole genome shotgun (WGS) entry which is preliminary data.</text>
</comment>
<evidence type="ECO:0000256" key="4">
    <source>
        <dbReference type="ARBA" id="ARBA00023136"/>
    </source>
</evidence>
<dbReference type="EMBL" id="JAKOAV010000005">
    <property type="protein sequence ID" value="MDF9407609.1"/>
    <property type="molecule type" value="Genomic_DNA"/>
</dbReference>
<evidence type="ECO:0000259" key="6">
    <source>
        <dbReference type="Pfam" id="PF04893"/>
    </source>
</evidence>
<keyword evidence="8" id="KW-1185">Reference proteome</keyword>
<feature type="transmembrane region" description="Helical" evidence="5">
    <location>
        <begin position="99"/>
        <end position="116"/>
    </location>
</feature>
<feature type="transmembrane region" description="Helical" evidence="5">
    <location>
        <begin position="137"/>
        <end position="158"/>
    </location>
</feature>
<feature type="transmembrane region" description="Helical" evidence="5">
    <location>
        <begin position="204"/>
        <end position="232"/>
    </location>
</feature>
<accession>A0A9X4H7B2</accession>
<comment type="subcellular location">
    <subcellularLocation>
        <location evidence="1">Membrane</location>
        <topology evidence="1">Multi-pass membrane protein</topology>
    </subcellularLocation>
</comment>
<feature type="transmembrane region" description="Helical" evidence="5">
    <location>
        <begin position="57"/>
        <end position="79"/>
    </location>
</feature>
<evidence type="ECO:0000256" key="5">
    <source>
        <dbReference type="SAM" id="Phobius"/>
    </source>
</evidence>
<dbReference type="AlphaFoldDB" id="A0A9X4H7B2"/>
<dbReference type="Proteomes" id="UP001154312">
    <property type="component" value="Unassembled WGS sequence"/>
</dbReference>
<dbReference type="Pfam" id="PF04893">
    <property type="entry name" value="Yip1"/>
    <property type="match status" value="1"/>
</dbReference>
<keyword evidence="3 5" id="KW-1133">Transmembrane helix</keyword>
<reference evidence="7" key="1">
    <citation type="submission" date="2022-02" db="EMBL/GenBank/DDBJ databases">
        <authorList>
            <person name="Leng L."/>
        </authorList>
    </citation>
    <scope>NUCLEOTIDE SEQUENCE</scope>
    <source>
        <strain evidence="7">JI</strain>
    </source>
</reference>
<feature type="domain" description="Yip1" evidence="6">
    <location>
        <begin position="39"/>
        <end position="221"/>
    </location>
</feature>
<dbReference type="RefSeq" id="WP_277442841.1">
    <property type="nucleotide sequence ID" value="NZ_JAKOAV010000005.1"/>
</dbReference>
<proteinExistence type="predicted"/>
<evidence type="ECO:0000256" key="2">
    <source>
        <dbReference type="ARBA" id="ARBA00022692"/>
    </source>
</evidence>
<evidence type="ECO:0000256" key="3">
    <source>
        <dbReference type="ARBA" id="ARBA00022989"/>
    </source>
</evidence>
<dbReference type="InterPro" id="IPR006977">
    <property type="entry name" value="Yip1_dom"/>
</dbReference>
<evidence type="ECO:0000313" key="8">
    <source>
        <dbReference type="Proteomes" id="UP001154312"/>
    </source>
</evidence>
<protein>
    <submittedName>
        <fullName evidence="7">YIP1 family protein</fullName>
    </submittedName>
</protein>
<organism evidence="7 8">
    <name type="scientific">Pelotomaculum isophthalicicum JI</name>
    <dbReference type="NCBI Taxonomy" id="947010"/>
    <lineage>
        <taxon>Bacteria</taxon>
        <taxon>Bacillati</taxon>
        <taxon>Bacillota</taxon>
        <taxon>Clostridia</taxon>
        <taxon>Eubacteriales</taxon>
        <taxon>Desulfotomaculaceae</taxon>
        <taxon>Pelotomaculum</taxon>
    </lineage>
</organism>
<evidence type="ECO:0000313" key="7">
    <source>
        <dbReference type="EMBL" id="MDF9407609.1"/>
    </source>
</evidence>
<gene>
    <name evidence="7" type="ORF">L7E55_04425</name>
</gene>
<keyword evidence="2 5" id="KW-0812">Transmembrane</keyword>
<evidence type="ECO:0000256" key="1">
    <source>
        <dbReference type="ARBA" id="ARBA00004141"/>
    </source>
</evidence>
<name>A0A9X4H7B2_9FIRM</name>
<sequence length="242" mass="25923">MDVNLDREDGEVTDINLEFEQSPGGGEPRRQDFLELVYGVLFDPLRTLEAVAKKPPVALAFLIFTVICILDVTMGLLTVSRAMTAGLYNNDLENFLSSFRALAPLGAVFGLFWGYLKWFGYSAFIHLAAELLGGKGVATGVLVVVGLAGMPSIFMVPVNLLSLWLGTGGLIIIALAGLATVVWSVVLLVIGLKQVHGLTAGRSFLVVVSPFLLLLVLFIIIIAALVAVAASMPFGMHNPVYF</sequence>
<dbReference type="GO" id="GO:0016020">
    <property type="term" value="C:membrane"/>
    <property type="evidence" value="ECO:0007669"/>
    <property type="project" value="UniProtKB-SubCell"/>
</dbReference>